<evidence type="ECO:0000313" key="2">
    <source>
        <dbReference type="EMBL" id="PDX77034.1"/>
    </source>
</evidence>
<dbReference type="EMBL" id="NMTW01000007">
    <property type="protein sequence ID" value="PDX77034.1"/>
    <property type="molecule type" value="Genomic_DNA"/>
</dbReference>
<reference evidence="2 3" key="1">
    <citation type="journal article" date="2017" name="Front. Microbiol.">
        <title>New Insights into the Diversity of the Genus Faecalibacterium.</title>
        <authorList>
            <person name="Benevides L."/>
            <person name="Burman S."/>
            <person name="Martin R."/>
            <person name="Robert V."/>
            <person name="Thomas M."/>
            <person name="Miquel S."/>
            <person name="Chain F."/>
            <person name="Sokol H."/>
            <person name="Bermudez-Humaran L.G."/>
            <person name="Morrison M."/>
            <person name="Langella P."/>
            <person name="Azevedo V.A."/>
            <person name="Chatel J.M."/>
            <person name="Soares S."/>
        </authorList>
    </citation>
    <scope>NUCLEOTIDE SEQUENCE [LARGE SCALE GENOMIC DNA]</scope>
    <source>
        <strain evidence="2 3">CNCM I 4573</strain>
    </source>
</reference>
<gene>
    <name evidence="2" type="ORF">CGS56_01170</name>
</gene>
<comment type="caution">
    <text evidence="2">The sequence shown here is derived from an EMBL/GenBank/DDBJ whole genome shotgun (WGS) entry which is preliminary data.</text>
</comment>
<dbReference type="InterPro" id="IPR025306">
    <property type="entry name" value="Zn-bnd_dom_prob"/>
</dbReference>
<name>A0A2A7ACX8_9FIRM</name>
<dbReference type="Pfam" id="PF14253">
    <property type="entry name" value="AbiH"/>
    <property type="match status" value="1"/>
</dbReference>
<dbReference type="Proteomes" id="UP000220157">
    <property type="component" value="Unassembled WGS sequence"/>
</dbReference>
<accession>A0A2A7ACX8</accession>
<dbReference type="AlphaFoldDB" id="A0A2A7ACX8"/>
<dbReference type="InterPro" id="IPR025935">
    <property type="entry name" value="AbiH"/>
</dbReference>
<dbReference type="Pfam" id="PF13451">
    <property type="entry name" value="zf_Tbcl"/>
    <property type="match status" value="1"/>
</dbReference>
<organism evidence="2 3">
    <name type="scientific">Faecalibacterium prausnitzii</name>
    <dbReference type="NCBI Taxonomy" id="853"/>
    <lineage>
        <taxon>Bacteria</taxon>
        <taxon>Bacillati</taxon>
        <taxon>Bacillota</taxon>
        <taxon>Clostridia</taxon>
        <taxon>Eubacteriales</taxon>
        <taxon>Oscillospiraceae</taxon>
        <taxon>Faecalibacterium</taxon>
    </lineage>
</organism>
<evidence type="ECO:0000259" key="1">
    <source>
        <dbReference type="Pfam" id="PF13451"/>
    </source>
</evidence>
<sequence length="383" mass="43668">MRNMNAVEMKRNCIDCGREFTISPYQQMYYANRGWELPRRCRACSEKKRQERQKKEAEGATGQFEKELSDSPYAIKEVSNIEVKSPVTTLYVIGNGFDLAHGVPSSYSKFRDWLGKHSNLRKTLETYIKNDALWWNLEEALADLDLDTPSMAIPEMLDAFDAYDPDAQMADYYAAIDMAMLPVDTITNELPKKFRRWIESLKVDSSVKPLSGLVKPGAKYLDFNYTEFAETLYGAKGVCYIHGSRKNRKAKLILGHSYKKYVSDVSVKMPRFKDGFKRGMVNAAFDDAMVHAGWYDQATTKNSRQIIKEHEGFFDGLSDIDTVIVIGHSLSEVDMEYFEKICSEIHSDAKWIFSCHDSAGLKAINAFVKTMAIGADRVTLFRL</sequence>
<proteinExistence type="predicted"/>
<protein>
    <recommendedName>
        <fullName evidence="1">Probable zinc-binding domain-containing protein</fullName>
    </recommendedName>
</protein>
<evidence type="ECO:0000313" key="3">
    <source>
        <dbReference type="Proteomes" id="UP000220157"/>
    </source>
</evidence>
<feature type="domain" description="Probable zinc-binding" evidence="1">
    <location>
        <begin position="11"/>
        <end position="52"/>
    </location>
</feature>